<proteinExistence type="predicted"/>
<dbReference type="EMBL" id="CP014209">
    <property type="protein sequence ID" value="ANC30011.1"/>
    <property type="molecule type" value="Genomic_DNA"/>
</dbReference>
<gene>
    <name evidence="1" type="ORF">I598_0424</name>
</gene>
<protein>
    <recommendedName>
        <fullName evidence="3">Phosphodiesterase</fullName>
    </recommendedName>
</protein>
<dbReference type="InterPro" id="IPR046040">
    <property type="entry name" value="DUF5998"/>
</dbReference>
<sequence length="199" mass="21010">MPPATTRKNLRDELDAHIYRAGYYPDLVTDVVDVALADETVLAHLVQSETTFDSQVRRHLTVLALTPTRLVTAHVDDHEGDAANPSSAAATTEAVPLAEIRSVALTHVVAEPAEHRPGDSAAELTLAIGWGAVSRIDLEPAQCPDPACDADHGFTGQMTPDDVVVRVSSAAEGRDAVQRAMAFARELSAATGTGGRAAR</sequence>
<evidence type="ECO:0000313" key="1">
    <source>
        <dbReference type="EMBL" id="ANC30011.1"/>
    </source>
</evidence>
<accession>A0A168EGZ7</accession>
<dbReference type="RefSeq" id="WP_068200862.1">
    <property type="nucleotide sequence ID" value="NZ_CP014209.1"/>
</dbReference>
<dbReference type="AlphaFoldDB" id="A0A168EGZ7"/>
<keyword evidence="2" id="KW-1185">Reference proteome</keyword>
<name>A0A168EGZ7_9MICO</name>
<organism evidence="1 2">
    <name type="scientific">Isoptericola dokdonensis DS-3</name>
    <dbReference type="NCBI Taxonomy" id="1300344"/>
    <lineage>
        <taxon>Bacteria</taxon>
        <taxon>Bacillati</taxon>
        <taxon>Actinomycetota</taxon>
        <taxon>Actinomycetes</taxon>
        <taxon>Micrococcales</taxon>
        <taxon>Promicromonosporaceae</taxon>
        <taxon>Isoptericola</taxon>
    </lineage>
</organism>
<evidence type="ECO:0008006" key="3">
    <source>
        <dbReference type="Google" id="ProtNLM"/>
    </source>
</evidence>
<evidence type="ECO:0000313" key="2">
    <source>
        <dbReference type="Proteomes" id="UP000076794"/>
    </source>
</evidence>
<dbReference type="KEGG" id="ido:I598_0424"/>
<dbReference type="OrthoDB" id="3725224at2"/>
<reference evidence="1 2" key="1">
    <citation type="submission" date="2016-01" db="EMBL/GenBank/DDBJ databases">
        <title>Complete genome sequence of a soil Actinobacterium, Isoptericola dokdonensis DS-3.</title>
        <authorList>
            <person name="Kwon S.-K."/>
            <person name="Kim J.F."/>
        </authorList>
    </citation>
    <scope>NUCLEOTIDE SEQUENCE [LARGE SCALE GENOMIC DNA]</scope>
    <source>
        <strain evidence="1 2">DS-3</strain>
    </source>
</reference>
<dbReference type="Pfam" id="PF19461">
    <property type="entry name" value="DUF5998"/>
    <property type="match status" value="1"/>
</dbReference>
<dbReference type="STRING" id="1300344.I598_0424"/>
<dbReference type="PATRIC" id="fig|1300344.3.peg.424"/>
<dbReference type="Proteomes" id="UP000076794">
    <property type="component" value="Chromosome"/>
</dbReference>